<evidence type="ECO:0000313" key="3">
    <source>
        <dbReference type="WBParaSite" id="Hba_05533"/>
    </source>
</evidence>
<sequence length="81" mass="9727">MKENKASLELSDYYLCCYISLFKVYIVFFIKISPLMRMVARYNDFCQRFSGDEQRVLYARLTPDIAHRRILLLYPVVSYNN</sequence>
<feature type="transmembrane region" description="Helical" evidence="1">
    <location>
        <begin position="12"/>
        <end position="32"/>
    </location>
</feature>
<dbReference type="WBParaSite" id="Hba_05533">
    <property type="protein sequence ID" value="Hba_05533"/>
    <property type="gene ID" value="Hba_05533"/>
</dbReference>
<proteinExistence type="predicted"/>
<accession>A0A1I7WKG9</accession>
<dbReference type="Proteomes" id="UP000095283">
    <property type="component" value="Unplaced"/>
</dbReference>
<reference evidence="3" key="1">
    <citation type="submission" date="2016-11" db="UniProtKB">
        <authorList>
            <consortium name="WormBaseParasite"/>
        </authorList>
    </citation>
    <scope>IDENTIFICATION</scope>
</reference>
<protein>
    <submittedName>
        <fullName evidence="3">Uncharacterized protein</fullName>
    </submittedName>
</protein>
<evidence type="ECO:0000256" key="1">
    <source>
        <dbReference type="SAM" id="Phobius"/>
    </source>
</evidence>
<name>A0A1I7WKG9_HETBA</name>
<evidence type="ECO:0000313" key="2">
    <source>
        <dbReference type="Proteomes" id="UP000095283"/>
    </source>
</evidence>
<keyword evidence="1" id="KW-1133">Transmembrane helix</keyword>
<keyword evidence="1" id="KW-0472">Membrane</keyword>
<organism evidence="2 3">
    <name type="scientific">Heterorhabditis bacteriophora</name>
    <name type="common">Entomopathogenic nematode worm</name>
    <dbReference type="NCBI Taxonomy" id="37862"/>
    <lineage>
        <taxon>Eukaryota</taxon>
        <taxon>Metazoa</taxon>
        <taxon>Ecdysozoa</taxon>
        <taxon>Nematoda</taxon>
        <taxon>Chromadorea</taxon>
        <taxon>Rhabditida</taxon>
        <taxon>Rhabditina</taxon>
        <taxon>Rhabditomorpha</taxon>
        <taxon>Strongyloidea</taxon>
        <taxon>Heterorhabditidae</taxon>
        <taxon>Heterorhabditis</taxon>
    </lineage>
</organism>
<keyword evidence="1" id="KW-0812">Transmembrane</keyword>
<dbReference type="AlphaFoldDB" id="A0A1I7WKG9"/>
<keyword evidence="2" id="KW-1185">Reference proteome</keyword>